<evidence type="ECO:0000313" key="2">
    <source>
        <dbReference type="EMBL" id="CCH89119.1"/>
    </source>
</evidence>
<dbReference type="KEGG" id="mmar:MODMU_3709"/>
<protein>
    <submittedName>
        <fullName evidence="2">Uncharacterized protein</fullName>
    </submittedName>
</protein>
<keyword evidence="3" id="KW-1185">Reference proteome</keyword>
<dbReference type="PATRIC" id="fig|477641.3.peg.3509"/>
<dbReference type="STRING" id="477641.MODMU_3709"/>
<reference evidence="2 3" key="1">
    <citation type="journal article" date="2012" name="J. Bacteriol.">
        <title>Genome Sequence of Radiation-Resistant Modestobacter marinus Strain BC501, a Representative Actinobacterium That Thrives on Calcareous Stone Surfaces.</title>
        <authorList>
            <person name="Normand P."/>
            <person name="Gury J."/>
            <person name="Pujic P."/>
            <person name="Chouaia B."/>
            <person name="Crotti E."/>
            <person name="Brusetti L."/>
            <person name="Daffonchio D."/>
            <person name="Vacherie B."/>
            <person name="Barbe V."/>
            <person name="Medigue C."/>
            <person name="Calteau A."/>
            <person name="Ghodhbane-Gtari F."/>
            <person name="Essoussi I."/>
            <person name="Nouioui I."/>
            <person name="Abbassi-Ghozzi I."/>
            <person name="Gtari M."/>
        </authorList>
    </citation>
    <scope>NUCLEOTIDE SEQUENCE [LARGE SCALE GENOMIC DNA]</scope>
    <source>
        <strain evidence="3">BC 501</strain>
    </source>
</reference>
<dbReference type="HOGENOM" id="CLU_118435_0_0_11"/>
<evidence type="ECO:0000313" key="3">
    <source>
        <dbReference type="Proteomes" id="UP000006461"/>
    </source>
</evidence>
<proteinExistence type="predicted"/>
<keyword evidence="1" id="KW-0812">Transmembrane</keyword>
<keyword evidence="1" id="KW-1133">Transmembrane helix</keyword>
<sequence>MCTCTETHAPAAAPAARKGLSKRKRAAVVFSVGTLMLGGGVAMAAWTHSGTGTARAQATTATPITVTPGSPVGLLYPKPAGGYPSSAVGSIYATVANPNDYPVQVTSVTVGTVTISPMAGKTCAAGSVLASVAGPMTLASPITLAANSGPTALTVPGAVEMIAAAEDGCQGATFSVPVTVTAL</sequence>
<dbReference type="OMA" id="CTCTETH"/>
<evidence type="ECO:0000256" key="1">
    <source>
        <dbReference type="SAM" id="Phobius"/>
    </source>
</evidence>
<feature type="transmembrane region" description="Helical" evidence="1">
    <location>
        <begin position="26"/>
        <end position="46"/>
    </location>
</feature>
<gene>
    <name evidence="2" type="ordered locus">MODMU_3709</name>
</gene>
<dbReference type="OrthoDB" id="5190645at2"/>
<dbReference type="EMBL" id="FO203431">
    <property type="protein sequence ID" value="CCH89119.1"/>
    <property type="molecule type" value="Genomic_DNA"/>
</dbReference>
<accession>I4F0F6</accession>
<name>I4F0F6_MODI5</name>
<dbReference type="AlphaFoldDB" id="I4F0F6"/>
<dbReference type="eggNOG" id="ENOG503390F">
    <property type="taxonomic scope" value="Bacteria"/>
</dbReference>
<dbReference type="Proteomes" id="UP000006461">
    <property type="component" value="Chromosome"/>
</dbReference>
<keyword evidence="1" id="KW-0472">Membrane</keyword>
<organism evidence="2 3">
    <name type="scientific">Modestobacter italicus (strain DSM 44449 / CECT 9708 / BC 501)</name>
    <dbReference type="NCBI Taxonomy" id="2732864"/>
    <lineage>
        <taxon>Bacteria</taxon>
        <taxon>Bacillati</taxon>
        <taxon>Actinomycetota</taxon>
        <taxon>Actinomycetes</taxon>
        <taxon>Geodermatophilales</taxon>
        <taxon>Geodermatophilaceae</taxon>
        <taxon>Modestobacter</taxon>
    </lineage>
</organism>